<dbReference type="InterPro" id="IPR001078">
    <property type="entry name" value="2-oxoacid_DH_actylTfrase"/>
</dbReference>
<accession>A0A8J3ZM44</accession>
<evidence type="ECO:0000313" key="2">
    <source>
        <dbReference type="EMBL" id="GIJ64041.1"/>
    </source>
</evidence>
<proteinExistence type="predicted"/>
<name>A0A8J3ZM44_9ACTN</name>
<dbReference type="Gene3D" id="3.30.559.10">
    <property type="entry name" value="Chloramphenicol acetyltransferase-like domain"/>
    <property type="match status" value="1"/>
</dbReference>
<dbReference type="SUPFAM" id="SSF52777">
    <property type="entry name" value="CoA-dependent acyltransferases"/>
    <property type="match status" value="1"/>
</dbReference>
<dbReference type="EMBL" id="BOPG01000106">
    <property type="protein sequence ID" value="GIJ64041.1"/>
    <property type="molecule type" value="Genomic_DNA"/>
</dbReference>
<dbReference type="RefSeq" id="WP_204011851.1">
    <property type="nucleotide sequence ID" value="NZ_BOPG01000106.1"/>
</dbReference>
<dbReference type="InterPro" id="IPR023213">
    <property type="entry name" value="CAT-like_dom_sf"/>
</dbReference>
<dbReference type="Proteomes" id="UP000612585">
    <property type="component" value="Unassembled WGS sequence"/>
</dbReference>
<dbReference type="AlphaFoldDB" id="A0A8J3ZM44"/>
<protein>
    <recommendedName>
        <fullName evidence="1">2-oxoacid dehydrogenase acyltransferase catalytic domain-containing protein</fullName>
    </recommendedName>
</protein>
<keyword evidence="3" id="KW-1185">Reference proteome</keyword>
<organism evidence="2 3">
    <name type="scientific">Virgisporangium aurantiacum</name>
    <dbReference type="NCBI Taxonomy" id="175570"/>
    <lineage>
        <taxon>Bacteria</taxon>
        <taxon>Bacillati</taxon>
        <taxon>Actinomycetota</taxon>
        <taxon>Actinomycetes</taxon>
        <taxon>Micromonosporales</taxon>
        <taxon>Micromonosporaceae</taxon>
        <taxon>Virgisporangium</taxon>
    </lineage>
</organism>
<feature type="domain" description="2-oxoacid dehydrogenase acyltransferase catalytic" evidence="1">
    <location>
        <begin position="2"/>
        <end position="34"/>
    </location>
</feature>
<dbReference type="Pfam" id="PF00198">
    <property type="entry name" value="2-oxoacid_dh"/>
    <property type="match status" value="1"/>
</dbReference>
<evidence type="ECO:0000313" key="3">
    <source>
        <dbReference type="Proteomes" id="UP000612585"/>
    </source>
</evidence>
<comment type="caution">
    <text evidence="2">The sequence shown here is derived from an EMBL/GenBank/DDBJ whole genome shotgun (WGS) entry which is preliminary data.</text>
</comment>
<gene>
    <name evidence="2" type="ORF">Vau01_115570</name>
</gene>
<sequence>MSAVATATADLIARARTGRLRQEELEGGTLTVTNHRPVDRAIAAQRPAASLALLEKPVTILA</sequence>
<reference evidence="2" key="1">
    <citation type="submission" date="2021-01" db="EMBL/GenBank/DDBJ databases">
        <title>Whole genome shotgun sequence of Virgisporangium aurantiacum NBRC 16421.</title>
        <authorList>
            <person name="Komaki H."/>
            <person name="Tamura T."/>
        </authorList>
    </citation>
    <scope>NUCLEOTIDE SEQUENCE</scope>
    <source>
        <strain evidence="2">NBRC 16421</strain>
    </source>
</reference>
<evidence type="ECO:0000259" key="1">
    <source>
        <dbReference type="Pfam" id="PF00198"/>
    </source>
</evidence>
<dbReference type="GO" id="GO:0016746">
    <property type="term" value="F:acyltransferase activity"/>
    <property type="evidence" value="ECO:0007669"/>
    <property type="project" value="InterPro"/>
</dbReference>